<keyword evidence="7" id="KW-1185">Reference proteome</keyword>
<dbReference type="GO" id="GO:0005198">
    <property type="term" value="F:structural molecule activity"/>
    <property type="evidence" value="ECO:0007669"/>
    <property type="project" value="UniProtKB-UniRule"/>
</dbReference>
<dbReference type="InterPro" id="IPR001624">
    <property type="entry name" value="FliE"/>
</dbReference>
<dbReference type="Proteomes" id="UP000279959">
    <property type="component" value="Plasmid pSAMIE_5"/>
</dbReference>
<dbReference type="PANTHER" id="PTHR34653:SF1">
    <property type="entry name" value="FLAGELLAR HOOK-BASAL BODY COMPLEX PROTEIN FLIE"/>
    <property type="match status" value="1"/>
</dbReference>
<dbReference type="PRINTS" id="PR01006">
    <property type="entry name" value="FLGHOOKFLIE"/>
</dbReference>
<evidence type="ECO:0000256" key="4">
    <source>
        <dbReference type="HAMAP-Rule" id="MF_00724"/>
    </source>
</evidence>
<protein>
    <recommendedName>
        <fullName evidence="4 5">Flagellar hook-basal body complex protein FliE</fullName>
    </recommendedName>
</protein>
<keyword evidence="6" id="KW-0969">Cilium</keyword>
<evidence type="ECO:0000313" key="7">
    <source>
        <dbReference type="Proteomes" id="UP000279959"/>
    </source>
</evidence>
<dbReference type="AlphaFoldDB" id="A0A494W8H3"/>
<dbReference type="HAMAP" id="MF_00724">
    <property type="entry name" value="FliE"/>
    <property type="match status" value="1"/>
</dbReference>
<dbReference type="EMBL" id="AP018668">
    <property type="protein sequence ID" value="BBE00532.1"/>
    <property type="molecule type" value="Genomic_DNA"/>
</dbReference>
<dbReference type="GO" id="GO:0071973">
    <property type="term" value="P:bacterial-type flagellum-dependent cell motility"/>
    <property type="evidence" value="ECO:0007669"/>
    <property type="project" value="InterPro"/>
</dbReference>
<dbReference type="NCBIfam" id="TIGR00205">
    <property type="entry name" value="fliE"/>
    <property type="match status" value="1"/>
</dbReference>
<evidence type="ECO:0000256" key="5">
    <source>
        <dbReference type="NCBIfam" id="TIGR00205"/>
    </source>
</evidence>
<dbReference type="RefSeq" id="WP_066703150.1">
    <property type="nucleotide sequence ID" value="NZ_AP018668.1"/>
</dbReference>
<comment type="similarity">
    <text evidence="2 4">Belongs to the FliE family.</text>
</comment>
<gene>
    <name evidence="4" type="primary">fliE</name>
    <name evidence="6" type="ORF">SAMIE_5000090</name>
</gene>
<name>A0A494W8H3_9SPHN</name>
<keyword evidence="3 4" id="KW-0975">Bacterial flagellum</keyword>
<dbReference type="GO" id="GO:0003774">
    <property type="term" value="F:cytoskeletal motor activity"/>
    <property type="evidence" value="ECO:0007669"/>
    <property type="project" value="InterPro"/>
</dbReference>
<organism evidence="6 7">
    <name type="scientific">Sphingobium amiense</name>
    <dbReference type="NCBI Taxonomy" id="135719"/>
    <lineage>
        <taxon>Bacteria</taxon>
        <taxon>Pseudomonadati</taxon>
        <taxon>Pseudomonadota</taxon>
        <taxon>Alphaproteobacteria</taxon>
        <taxon>Sphingomonadales</taxon>
        <taxon>Sphingomonadaceae</taxon>
        <taxon>Sphingobium</taxon>
    </lineage>
</organism>
<dbReference type="PANTHER" id="PTHR34653">
    <property type="match status" value="1"/>
</dbReference>
<dbReference type="Pfam" id="PF02049">
    <property type="entry name" value="FliE"/>
    <property type="match status" value="1"/>
</dbReference>
<sequence>MSDLSVANIMAMRATMLDRNASLRGLLPATSRSSPTDSEIGAKPLSGFASTLQTAIQNVNTTLEQEDVATEAYERGETTDIATVALLQARSSVNFEATLQVRNKLLTAYNDIMNMQI</sequence>
<dbReference type="KEGG" id="sami:SAMIE_5000090"/>
<evidence type="ECO:0000256" key="1">
    <source>
        <dbReference type="ARBA" id="ARBA00004117"/>
    </source>
</evidence>
<accession>A0A494W8H3</accession>
<keyword evidence="6" id="KW-0966">Cell projection</keyword>
<evidence type="ECO:0000313" key="6">
    <source>
        <dbReference type="EMBL" id="BBE00532.1"/>
    </source>
</evidence>
<proteinExistence type="inferred from homology"/>
<evidence type="ECO:0000256" key="2">
    <source>
        <dbReference type="ARBA" id="ARBA00009272"/>
    </source>
</evidence>
<evidence type="ECO:0000256" key="3">
    <source>
        <dbReference type="ARBA" id="ARBA00023143"/>
    </source>
</evidence>
<keyword evidence="6" id="KW-0614">Plasmid</keyword>
<comment type="subcellular location">
    <subcellularLocation>
        <location evidence="1 4">Bacterial flagellum basal body</location>
    </subcellularLocation>
</comment>
<reference evidence="6 7" key="1">
    <citation type="submission" date="2018-05" db="EMBL/GenBank/DDBJ databases">
        <title>Complete Genome Sequence of the Nonylphenol-Degrading Bacterium Sphingobium amiense DSM 16289T.</title>
        <authorList>
            <person name="Ootsuka M."/>
            <person name="Nishizawa T."/>
            <person name="Ohta H."/>
        </authorList>
    </citation>
    <scope>NUCLEOTIDE SEQUENCE [LARGE SCALE GENOMIC DNA]</scope>
    <source>
        <strain evidence="6 7">DSM 16289</strain>
        <plasmid evidence="7">psamie_5 dna</plasmid>
    </source>
</reference>
<keyword evidence="6" id="KW-0282">Flagellum</keyword>
<dbReference type="GO" id="GO:0009425">
    <property type="term" value="C:bacterial-type flagellum basal body"/>
    <property type="evidence" value="ECO:0007669"/>
    <property type="project" value="UniProtKB-SubCell"/>
</dbReference>
<geneLocation type="plasmid" evidence="7">
    <name>psamie_5 dna</name>
</geneLocation>